<comment type="caution">
    <text evidence="1">The sequence shown here is derived from an EMBL/GenBank/DDBJ whole genome shotgun (WGS) entry which is preliminary data.</text>
</comment>
<gene>
    <name evidence="1" type="ORF">D7Z26_01755</name>
</gene>
<dbReference type="Proteomes" id="UP000282076">
    <property type="component" value="Unassembled WGS sequence"/>
</dbReference>
<evidence type="ECO:0000313" key="2">
    <source>
        <dbReference type="Proteomes" id="UP000282076"/>
    </source>
</evidence>
<dbReference type="EMBL" id="RBZM01000001">
    <property type="protein sequence ID" value="RKP58246.1"/>
    <property type="molecule type" value="Genomic_DNA"/>
</dbReference>
<protein>
    <submittedName>
        <fullName evidence="1">Uncharacterized protein</fullName>
    </submittedName>
</protein>
<name>A0A494YC55_9BACL</name>
<dbReference type="AlphaFoldDB" id="A0A494YC55"/>
<dbReference type="RefSeq" id="WP_120974164.1">
    <property type="nucleotide sequence ID" value="NZ_RBZM01000001.1"/>
</dbReference>
<proteinExistence type="predicted"/>
<organism evidence="1 2">
    <name type="scientific">Cohnella endophytica</name>
    <dbReference type="NCBI Taxonomy" id="2419778"/>
    <lineage>
        <taxon>Bacteria</taxon>
        <taxon>Bacillati</taxon>
        <taxon>Bacillota</taxon>
        <taxon>Bacilli</taxon>
        <taxon>Bacillales</taxon>
        <taxon>Paenibacillaceae</taxon>
        <taxon>Cohnella</taxon>
    </lineage>
</organism>
<sequence>MEVAKNKNQKKVHTSARKLKTAKPLRTKAFFPFGFDRFDRFERFEPFERFEEPFFPFFFF</sequence>
<reference evidence="1 2" key="1">
    <citation type="submission" date="2018-10" db="EMBL/GenBank/DDBJ databases">
        <title>Cohnella sp. M2MS4P-1, whole genome shotgun sequence.</title>
        <authorList>
            <person name="Tuo L."/>
        </authorList>
    </citation>
    <scope>NUCLEOTIDE SEQUENCE [LARGE SCALE GENOMIC DNA]</scope>
    <source>
        <strain evidence="1 2">M2MS4P-1</strain>
    </source>
</reference>
<accession>A0A494YC55</accession>
<keyword evidence="2" id="KW-1185">Reference proteome</keyword>
<evidence type="ECO:0000313" key="1">
    <source>
        <dbReference type="EMBL" id="RKP58246.1"/>
    </source>
</evidence>